<keyword evidence="6" id="KW-0560">Oxidoreductase</keyword>
<organism evidence="13 14">
    <name type="scientific">Schizophyllum amplum</name>
    <dbReference type="NCBI Taxonomy" id="97359"/>
    <lineage>
        <taxon>Eukaryota</taxon>
        <taxon>Fungi</taxon>
        <taxon>Dikarya</taxon>
        <taxon>Basidiomycota</taxon>
        <taxon>Agaricomycotina</taxon>
        <taxon>Agaricomycetes</taxon>
        <taxon>Agaricomycetidae</taxon>
        <taxon>Agaricales</taxon>
        <taxon>Schizophyllaceae</taxon>
        <taxon>Schizophyllum</taxon>
    </lineage>
</organism>
<evidence type="ECO:0000256" key="6">
    <source>
        <dbReference type="ARBA" id="ARBA00023002"/>
    </source>
</evidence>
<dbReference type="GO" id="GO:0005576">
    <property type="term" value="C:extracellular region"/>
    <property type="evidence" value="ECO:0007669"/>
    <property type="project" value="UniProtKB-SubCell"/>
</dbReference>
<evidence type="ECO:0000256" key="10">
    <source>
        <dbReference type="ARBA" id="ARBA00023180"/>
    </source>
</evidence>
<proteinExistence type="inferred from homology"/>
<dbReference type="OrthoDB" id="2019572at2759"/>
<name>A0A550BSR5_9AGAR</name>
<dbReference type="EMBL" id="VDMD01000117">
    <property type="protein sequence ID" value="TRM55585.1"/>
    <property type="molecule type" value="Genomic_DNA"/>
</dbReference>
<comment type="similarity">
    <text evidence="11">Belongs to the polysaccharide monooxygenase AA14 family.</text>
</comment>
<evidence type="ECO:0000313" key="14">
    <source>
        <dbReference type="Proteomes" id="UP000320762"/>
    </source>
</evidence>
<comment type="caution">
    <text evidence="13">The sequence shown here is derived from an EMBL/GenBank/DDBJ whole genome shotgun (WGS) entry which is preliminary data.</text>
</comment>
<evidence type="ECO:0000256" key="7">
    <source>
        <dbReference type="ARBA" id="ARBA00023008"/>
    </source>
</evidence>
<comment type="subcellular location">
    <subcellularLocation>
        <location evidence="2">Secreted</location>
    </subcellularLocation>
</comment>
<sequence>MRSLIVVAALAAIARAHVGSFVKGMYCRNGGADYDEPNSNNEVKPIYDQNLENFMFNQAQNCLNDPPPEGEIADLPAGGVIDIELATNRGCTTFSFGGQYATKYIDGSTVDYPDDWNDPNCLTNPNLHAQNKSMAAGTALAISYVNDIHDVTFDNLVVFSVLPNTPWLYRQVQYEIPAGMPPCPNDVCICAWLWVPNGCGTPNEYMDGFKCRVTNATGTNQLGAPQPPVYCGEDAAPYETSVPACIQGPKKMIVWGQDPSINNVVVPANSGVSPGYNERSGFEPGAQNDIFTGGDITW</sequence>
<dbReference type="STRING" id="97359.A0A550BSR5"/>
<keyword evidence="4" id="KW-0479">Metal-binding</keyword>
<dbReference type="Pfam" id="PF22810">
    <property type="entry name" value="LPMO_AA14"/>
    <property type="match status" value="1"/>
</dbReference>
<evidence type="ECO:0000256" key="1">
    <source>
        <dbReference type="ARBA" id="ARBA00001973"/>
    </source>
</evidence>
<evidence type="ECO:0000256" key="4">
    <source>
        <dbReference type="ARBA" id="ARBA00022723"/>
    </source>
</evidence>
<evidence type="ECO:0000256" key="3">
    <source>
        <dbReference type="ARBA" id="ARBA00022525"/>
    </source>
</evidence>
<keyword evidence="7" id="KW-0186">Copper</keyword>
<evidence type="ECO:0000313" key="13">
    <source>
        <dbReference type="EMBL" id="TRM55585.1"/>
    </source>
</evidence>
<protein>
    <recommendedName>
        <fullName evidence="15">Chitin-binding type-4 domain-containing protein</fullName>
    </recommendedName>
</protein>
<keyword evidence="8" id="KW-0503">Monooxygenase</keyword>
<feature type="signal peptide" evidence="12">
    <location>
        <begin position="1"/>
        <end position="16"/>
    </location>
</feature>
<gene>
    <name evidence="13" type="ORF">BD626DRAFT_48348</name>
</gene>
<reference evidence="13 14" key="1">
    <citation type="journal article" date="2019" name="New Phytol.">
        <title>Comparative genomics reveals unique wood-decay strategies and fruiting body development in the Schizophyllaceae.</title>
        <authorList>
            <person name="Almasi E."/>
            <person name="Sahu N."/>
            <person name="Krizsan K."/>
            <person name="Balint B."/>
            <person name="Kovacs G.M."/>
            <person name="Kiss B."/>
            <person name="Cseklye J."/>
            <person name="Drula E."/>
            <person name="Henrissat B."/>
            <person name="Nagy I."/>
            <person name="Chovatia M."/>
            <person name="Adam C."/>
            <person name="LaButti K."/>
            <person name="Lipzen A."/>
            <person name="Riley R."/>
            <person name="Grigoriev I.V."/>
            <person name="Nagy L.G."/>
        </authorList>
    </citation>
    <scope>NUCLEOTIDE SEQUENCE [LARGE SCALE GENOMIC DNA]</scope>
    <source>
        <strain evidence="13 14">NL-1724</strain>
    </source>
</reference>
<evidence type="ECO:0000256" key="12">
    <source>
        <dbReference type="SAM" id="SignalP"/>
    </source>
</evidence>
<evidence type="ECO:0000256" key="2">
    <source>
        <dbReference type="ARBA" id="ARBA00004613"/>
    </source>
</evidence>
<dbReference type="GO" id="GO:0004497">
    <property type="term" value="F:monooxygenase activity"/>
    <property type="evidence" value="ECO:0007669"/>
    <property type="project" value="UniProtKB-KW"/>
</dbReference>
<keyword evidence="14" id="KW-1185">Reference proteome</keyword>
<dbReference type="GO" id="GO:0046872">
    <property type="term" value="F:metal ion binding"/>
    <property type="evidence" value="ECO:0007669"/>
    <property type="project" value="UniProtKB-KW"/>
</dbReference>
<dbReference type="AlphaFoldDB" id="A0A550BSR5"/>
<evidence type="ECO:0000256" key="9">
    <source>
        <dbReference type="ARBA" id="ARBA00023157"/>
    </source>
</evidence>
<evidence type="ECO:0000256" key="5">
    <source>
        <dbReference type="ARBA" id="ARBA00022729"/>
    </source>
</evidence>
<keyword evidence="10" id="KW-0325">Glycoprotein</keyword>
<comment type="cofactor">
    <cofactor evidence="1">
        <name>Cu(2+)</name>
        <dbReference type="ChEBI" id="CHEBI:29036"/>
    </cofactor>
</comment>
<keyword evidence="3" id="KW-0964">Secreted</keyword>
<dbReference type="Proteomes" id="UP000320762">
    <property type="component" value="Unassembled WGS sequence"/>
</dbReference>
<keyword evidence="5 12" id="KW-0732">Signal</keyword>
<dbReference type="InterPro" id="IPR054497">
    <property type="entry name" value="LPMO_AA14"/>
</dbReference>
<feature type="chain" id="PRO_5022188622" description="Chitin-binding type-4 domain-containing protein" evidence="12">
    <location>
        <begin position="17"/>
        <end position="298"/>
    </location>
</feature>
<evidence type="ECO:0008006" key="15">
    <source>
        <dbReference type="Google" id="ProtNLM"/>
    </source>
</evidence>
<keyword evidence="9" id="KW-1015">Disulfide bond</keyword>
<evidence type="ECO:0000256" key="8">
    <source>
        <dbReference type="ARBA" id="ARBA00023033"/>
    </source>
</evidence>
<evidence type="ECO:0000256" key="11">
    <source>
        <dbReference type="ARBA" id="ARBA00046340"/>
    </source>
</evidence>
<accession>A0A550BSR5</accession>